<sequence>MIDIGLNLTNPQFASDREAVLLRAQQAGVEAVILTGTDLDDSAAAATLAAGWPQFAYSTAGLHPHDARHWDAGSATRLRSLAAAPQVVAIGECGLDFNRDFSPRPQQEAAFVAQLELAVELNKPVFLHCRDAHARFTSLLAPYLRHLPGAVLHCFTGTADELSECLTLGLHIGITGWVCDERRGETLRALVPQIPAGRLMIETDAPYLLPRDLSPKPTSRRNEPAYLPHIAATVAALRGESCSALLAHTRATSRAFFRLDEVLS</sequence>
<keyword evidence="4" id="KW-0269">Exonuclease</keyword>
<keyword evidence="1" id="KW-0540">Nuclease</keyword>
<dbReference type="CDD" id="cd01310">
    <property type="entry name" value="TatD_DNAse"/>
    <property type="match status" value="1"/>
</dbReference>
<dbReference type="PIRSF" id="PIRSF005902">
    <property type="entry name" value="DNase_TatD"/>
    <property type="match status" value="1"/>
</dbReference>
<dbReference type="GO" id="GO:0008310">
    <property type="term" value="F:single-stranded DNA 3'-5' DNA exonuclease activity"/>
    <property type="evidence" value="ECO:0007669"/>
    <property type="project" value="UniProtKB-EC"/>
</dbReference>
<dbReference type="Proteomes" id="UP001595692">
    <property type="component" value="Unassembled WGS sequence"/>
</dbReference>
<reference evidence="5" key="1">
    <citation type="journal article" date="2019" name="Int. J. Syst. Evol. Microbiol.">
        <title>The Global Catalogue of Microorganisms (GCM) 10K type strain sequencing project: providing services to taxonomists for standard genome sequencing and annotation.</title>
        <authorList>
            <consortium name="The Broad Institute Genomics Platform"/>
            <consortium name="The Broad Institute Genome Sequencing Center for Infectious Disease"/>
            <person name="Wu L."/>
            <person name="Ma J."/>
        </authorList>
    </citation>
    <scope>NUCLEOTIDE SEQUENCE [LARGE SCALE GENOMIC DNA]</scope>
    <source>
        <strain evidence="5">CCUG 54939</strain>
    </source>
</reference>
<comment type="caution">
    <text evidence="4">The sequence shown here is derived from an EMBL/GenBank/DDBJ whole genome shotgun (WGS) entry which is preliminary data.</text>
</comment>
<dbReference type="SUPFAM" id="SSF51556">
    <property type="entry name" value="Metallo-dependent hydrolases"/>
    <property type="match status" value="1"/>
</dbReference>
<dbReference type="InterPro" id="IPR001130">
    <property type="entry name" value="TatD-like"/>
</dbReference>
<keyword evidence="2" id="KW-0479">Metal-binding</keyword>
<dbReference type="PROSITE" id="PS01091">
    <property type="entry name" value="TATD_3"/>
    <property type="match status" value="1"/>
</dbReference>
<proteinExistence type="predicted"/>
<dbReference type="RefSeq" id="WP_377151852.1">
    <property type="nucleotide sequence ID" value="NZ_JBHSAF010000007.1"/>
</dbReference>
<evidence type="ECO:0000256" key="2">
    <source>
        <dbReference type="ARBA" id="ARBA00022723"/>
    </source>
</evidence>
<dbReference type="InterPro" id="IPR018228">
    <property type="entry name" value="DNase_TatD-rel_CS"/>
</dbReference>
<dbReference type="NCBIfam" id="NF007745">
    <property type="entry name" value="PRK10425.1"/>
    <property type="match status" value="1"/>
</dbReference>
<evidence type="ECO:0000256" key="1">
    <source>
        <dbReference type="ARBA" id="ARBA00022722"/>
    </source>
</evidence>
<evidence type="ECO:0000313" key="4">
    <source>
        <dbReference type="EMBL" id="MFC3913488.1"/>
    </source>
</evidence>
<dbReference type="EC" id="3.1.11.1" evidence="4"/>
<dbReference type="PANTHER" id="PTHR10060:SF15">
    <property type="entry name" value="DEOXYRIBONUCLEASE TATDN1"/>
    <property type="match status" value="1"/>
</dbReference>
<gene>
    <name evidence="4" type="primary">tatD</name>
    <name evidence="4" type="ORF">ACFOSS_08425</name>
</gene>
<dbReference type="InterPro" id="IPR032466">
    <property type="entry name" value="Metal_Hydrolase"/>
</dbReference>
<dbReference type="EMBL" id="JBHSAF010000007">
    <property type="protein sequence ID" value="MFC3913488.1"/>
    <property type="molecule type" value="Genomic_DNA"/>
</dbReference>
<dbReference type="PANTHER" id="PTHR10060">
    <property type="entry name" value="TATD FAMILY DEOXYRIBONUCLEASE"/>
    <property type="match status" value="1"/>
</dbReference>
<evidence type="ECO:0000313" key="5">
    <source>
        <dbReference type="Proteomes" id="UP001595692"/>
    </source>
</evidence>
<protein>
    <submittedName>
        <fullName evidence="4">3'-5' ssDNA/RNA exonuclease TatD</fullName>
        <ecNumber evidence="4">3.1.11.1</ecNumber>
    </submittedName>
</protein>
<dbReference type="Gene3D" id="3.20.20.140">
    <property type="entry name" value="Metal-dependent hydrolases"/>
    <property type="match status" value="1"/>
</dbReference>
<organism evidence="4 5">
    <name type="scientific">Pseudaeromonas sharmana</name>
    <dbReference type="NCBI Taxonomy" id="328412"/>
    <lineage>
        <taxon>Bacteria</taxon>
        <taxon>Pseudomonadati</taxon>
        <taxon>Pseudomonadota</taxon>
        <taxon>Gammaproteobacteria</taxon>
        <taxon>Aeromonadales</taxon>
        <taxon>Aeromonadaceae</taxon>
        <taxon>Pseudaeromonas</taxon>
    </lineage>
</organism>
<name>A0ABV8CMY4_9GAMM</name>
<accession>A0ABV8CMY4</accession>
<keyword evidence="5" id="KW-1185">Reference proteome</keyword>
<dbReference type="InterPro" id="IPR050891">
    <property type="entry name" value="TatD-type_Hydrolase"/>
</dbReference>
<dbReference type="Pfam" id="PF01026">
    <property type="entry name" value="TatD_DNase"/>
    <property type="match status" value="1"/>
</dbReference>
<keyword evidence="3 4" id="KW-0378">Hydrolase</keyword>
<evidence type="ECO:0000256" key="3">
    <source>
        <dbReference type="ARBA" id="ARBA00022801"/>
    </source>
</evidence>